<evidence type="ECO:0000256" key="1">
    <source>
        <dbReference type="SAM" id="MobiDB-lite"/>
    </source>
</evidence>
<organism evidence="4 5">
    <name type="scientific">Petrocella atlantisensis</name>
    <dbReference type="NCBI Taxonomy" id="2173034"/>
    <lineage>
        <taxon>Bacteria</taxon>
        <taxon>Bacillati</taxon>
        <taxon>Bacillota</taxon>
        <taxon>Clostridia</taxon>
        <taxon>Lachnospirales</taxon>
        <taxon>Vallitaleaceae</taxon>
        <taxon>Petrocella</taxon>
    </lineage>
</organism>
<feature type="domain" description="VWFA" evidence="3">
    <location>
        <begin position="82"/>
        <end position="387"/>
    </location>
</feature>
<dbReference type="Gene3D" id="3.40.50.410">
    <property type="entry name" value="von Willebrand factor, type A domain"/>
    <property type="match status" value="1"/>
</dbReference>
<dbReference type="PROSITE" id="PS50234">
    <property type="entry name" value="VWFA"/>
    <property type="match status" value="1"/>
</dbReference>
<feature type="region of interest" description="Disordered" evidence="1">
    <location>
        <begin position="286"/>
        <end position="313"/>
    </location>
</feature>
<dbReference type="AlphaFoldDB" id="A0A3P7SAZ7"/>
<dbReference type="SMART" id="SM00327">
    <property type="entry name" value="VWA"/>
    <property type="match status" value="1"/>
</dbReference>
<feature type="signal peptide" evidence="2">
    <location>
        <begin position="1"/>
        <end position="28"/>
    </location>
</feature>
<dbReference type="InterPro" id="IPR036465">
    <property type="entry name" value="vWFA_dom_sf"/>
</dbReference>
<gene>
    <name evidence="4" type="ORF">PATL70BA_3090</name>
</gene>
<reference evidence="4 5" key="1">
    <citation type="submission" date="2018-09" db="EMBL/GenBank/DDBJ databases">
        <authorList>
            <person name="Postec A."/>
        </authorList>
    </citation>
    <scope>NUCLEOTIDE SEQUENCE [LARGE SCALE GENOMIC DNA]</scope>
    <source>
        <strain evidence="4">70B-A</strain>
    </source>
</reference>
<dbReference type="KEGG" id="cbar:PATL70BA_3090"/>
<dbReference type="InterPro" id="IPR002035">
    <property type="entry name" value="VWF_A"/>
</dbReference>
<dbReference type="RefSeq" id="WP_172596270.1">
    <property type="nucleotide sequence ID" value="NZ_LR130778.1"/>
</dbReference>
<name>A0A3P7SAZ7_9FIRM</name>
<dbReference type="EMBL" id="LR130778">
    <property type="protein sequence ID" value="VDN49009.1"/>
    <property type="molecule type" value="Genomic_DNA"/>
</dbReference>
<dbReference type="Proteomes" id="UP000279029">
    <property type="component" value="Chromosome"/>
</dbReference>
<evidence type="ECO:0000313" key="5">
    <source>
        <dbReference type="Proteomes" id="UP000279029"/>
    </source>
</evidence>
<accession>A0A3P7SAZ7</accession>
<evidence type="ECO:0000259" key="3">
    <source>
        <dbReference type="PROSITE" id="PS50234"/>
    </source>
</evidence>
<feature type="chain" id="PRO_5018173999" description="VWFA domain-containing protein" evidence="2">
    <location>
        <begin position="29"/>
        <end position="788"/>
    </location>
</feature>
<evidence type="ECO:0000313" key="4">
    <source>
        <dbReference type="EMBL" id="VDN49009.1"/>
    </source>
</evidence>
<evidence type="ECO:0000256" key="2">
    <source>
        <dbReference type="SAM" id="SignalP"/>
    </source>
</evidence>
<keyword evidence="2" id="KW-0732">Signal</keyword>
<proteinExistence type="predicted"/>
<protein>
    <recommendedName>
        <fullName evidence="3">VWFA domain-containing protein</fullName>
    </recommendedName>
</protein>
<sequence>MTKINFKSWISMLLIMVMVISMGVSVQADTVDYEAPIFMNKMIVDNKTQVLVNDTFQVSYRFQPQDIPVDTLLPEDYNTPKDIILIIDTSGSMAWDVNGNSISQSRYWSDYEVITESEYRENNNAYNKVANEVGQNDPWDERVSQWYWVRDGWSWTRVWTYTYYQYTYYQRYWINTAATSRMDLAKNSAKNFLKQLKDAPNTNVGIIEYNSDTSVKYRNNSMLLPIDNSTNYNFLVSAVNDLSAGGGTNIGLGMYEGFKSLNTNTDSEKYFIFLTDGVPTYYSYYDQDNDGKKDNNESYYNYENGSRLKRGGTGSSDNDGLALNYGKNIGRLIKGSSRAIQSYFIAFADDDAGNTLKAISDEANGTYKKALSGNALEDIYSELGEQISSDFSLKNVYFEETFNDAFEIVSYPSSMEKVSQTVKGEFGSINYNLNAAGTHFVASPMEFTITLKAKTAGAYVIGEGQQSFIRYKDLDDVVKIKEFADIDMIVTETQAPVMNVNLSNTKEHQSNYILTININEDARLQVYDVNDTVLFSFAGLQGDNKLDMTKDQLIGNYLKVRATDVYGNVTNETVPIITVTSIQSQVHSELVLQTQINSTVTKIDLNEATVATGKFTDALGQYRQNLTLEEGSNLIEIGVENAFGNTGNLYHDKSIEADNAPPIIKYDHMKGFILNGAAMPVYVETNGTGSRIVETHYMKLTSGATSATIADFSHLIGTSQGLMIEMTEDEIDAIAVFAPNKNDDEHLHERFNVTENGYYAVYARDEGGNEAVIVIRINNRMDELPNLL</sequence>
<keyword evidence="5" id="KW-1185">Reference proteome</keyword>
<dbReference type="Pfam" id="PF00092">
    <property type="entry name" value="VWA"/>
    <property type="match status" value="1"/>
</dbReference>
<dbReference type="SUPFAM" id="SSF53300">
    <property type="entry name" value="vWA-like"/>
    <property type="match status" value="1"/>
</dbReference>
<dbReference type="CDD" id="cd00198">
    <property type="entry name" value="vWFA"/>
    <property type="match status" value="1"/>
</dbReference>